<sequence length="39" mass="4653">MQKHVKEIFVVQLLSFFFLLIILSPNYHFDSNNNIEGEK</sequence>
<keyword evidence="1" id="KW-1133">Transmembrane helix</keyword>
<evidence type="ECO:0000256" key="1">
    <source>
        <dbReference type="SAM" id="Phobius"/>
    </source>
</evidence>
<keyword evidence="1" id="KW-0812">Transmembrane</keyword>
<name>A0A4R1F4Z4_9GAMM</name>
<gene>
    <name evidence="2" type="ORF">EV695_0783</name>
</gene>
<keyword evidence="3" id="KW-1185">Reference proteome</keyword>
<dbReference type="EMBL" id="SMFQ01000002">
    <property type="protein sequence ID" value="TCJ88923.1"/>
    <property type="molecule type" value="Genomic_DNA"/>
</dbReference>
<dbReference type="Proteomes" id="UP000294887">
    <property type="component" value="Unassembled WGS sequence"/>
</dbReference>
<reference evidence="2 3" key="1">
    <citation type="submission" date="2019-03" db="EMBL/GenBank/DDBJ databases">
        <title>Genomic Encyclopedia of Type Strains, Phase IV (KMG-IV): sequencing the most valuable type-strain genomes for metagenomic binning, comparative biology and taxonomic classification.</title>
        <authorList>
            <person name="Goeker M."/>
        </authorList>
    </citation>
    <scope>NUCLEOTIDE SEQUENCE [LARGE SCALE GENOMIC DNA]</scope>
    <source>
        <strain evidence="2 3">DSM 24830</strain>
    </source>
</reference>
<dbReference type="AlphaFoldDB" id="A0A4R1F4Z4"/>
<organism evidence="2 3">
    <name type="scientific">Cocleimonas flava</name>
    <dbReference type="NCBI Taxonomy" id="634765"/>
    <lineage>
        <taxon>Bacteria</taxon>
        <taxon>Pseudomonadati</taxon>
        <taxon>Pseudomonadota</taxon>
        <taxon>Gammaproteobacteria</taxon>
        <taxon>Thiotrichales</taxon>
        <taxon>Thiotrichaceae</taxon>
        <taxon>Cocleimonas</taxon>
    </lineage>
</organism>
<evidence type="ECO:0000313" key="2">
    <source>
        <dbReference type="EMBL" id="TCJ88923.1"/>
    </source>
</evidence>
<feature type="transmembrane region" description="Helical" evidence="1">
    <location>
        <begin position="9"/>
        <end position="29"/>
    </location>
</feature>
<proteinExistence type="predicted"/>
<evidence type="ECO:0000313" key="3">
    <source>
        <dbReference type="Proteomes" id="UP000294887"/>
    </source>
</evidence>
<keyword evidence="1" id="KW-0472">Membrane</keyword>
<comment type="caution">
    <text evidence="2">The sequence shown here is derived from an EMBL/GenBank/DDBJ whole genome shotgun (WGS) entry which is preliminary data.</text>
</comment>
<accession>A0A4R1F4Z4</accession>
<protein>
    <submittedName>
        <fullName evidence="2">Uncharacterized protein</fullName>
    </submittedName>
</protein>